<dbReference type="HOGENOM" id="CLU_1596016_0_0_1"/>
<sequence>MPPREEHQNLEENYQPARTPSFSATSWSPRFRCSWISTAKRSERGNESRQDCCETCGRWIIGSESR</sequence>
<feature type="compositionally biased region" description="Polar residues" evidence="1">
    <location>
        <begin position="16"/>
        <end position="26"/>
    </location>
</feature>
<reference evidence="2 3" key="1">
    <citation type="journal article" date="1998" name="Science">
        <title>Genome sequence of the nematode C. elegans: a platform for investigating biology.</title>
        <authorList>
            <consortium name="The C. elegans sequencing consortium"/>
            <person name="Sulson J.E."/>
            <person name="Waterston R."/>
        </authorList>
    </citation>
    <scope>NUCLEOTIDE SEQUENCE [LARGE SCALE GENOMIC DNA]</scope>
    <source>
        <strain evidence="2 3">Bristol N2</strain>
    </source>
</reference>
<evidence type="ECO:0000256" key="1">
    <source>
        <dbReference type="SAM" id="MobiDB-lite"/>
    </source>
</evidence>
<dbReference type="Proteomes" id="UP000001940">
    <property type="component" value="Chromosome II"/>
</dbReference>
<feature type="compositionally biased region" description="Basic and acidic residues" evidence="1">
    <location>
        <begin position="1"/>
        <end position="10"/>
    </location>
</feature>
<dbReference type="Bgee" id="WBGene00021729">
    <property type="expression patterns" value="Expressed in embryo and 1 other cell type or tissue"/>
</dbReference>
<dbReference type="AlphaFoldDB" id="Q9TYJ4"/>
<gene>
    <name evidence="2" type="ORF">CELE_Y49F6C.7</name>
    <name evidence="2 4" type="ORF">Y49F6C.7</name>
</gene>
<feature type="region of interest" description="Disordered" evidence="1">
    <location>
        <begin position="1"/>
        <end position="26"/>
    </location>
</feature>
<dbReference type="WormBase" id="Y49F6C.7a">
    <property type="protein sequence ID" value="CE53822"/>
    <property type="gene ID" value="WBGene00021729"/>
</dbReference>
<dbReference type="PaxDb" id="6239-Y49F6C.7"/>
<name>Q9TYJ4_CAEEL</name>
<accession>Q9TYJ4</accession>
<dbReference type="UCSC" id="Y49F6C.7">
    <property type="organism name" value="c. elegans"/>
</dbReference>
<keyword evidence="3" id="KW-1185">Reference proteome</keyword>
<evidence type="ECO:0000313" key="4">
    <source>
        <dbReference type="WormBase" id="Y49F6C.7a"/>
    </source>
</evidence>
<organism evidence="2 3">
    <name type="scientific">Caenorhabditis elegans</name>
    <dbReference type="NCBI Taxonomy" id="6239"/>
    <lineage>
        <taxon>Eukaryota</taxon>
        <taxon>Metazoa</taxon>
        <taxon>Ecdysozoa</taxon>
        <taxon>Nematoda</taxon>
        <taxon>Chromadorea</taxon>
        <taxon>Rhabditida</taxon>
        <taxon>Rhabditina</taxon>
        <taxon>Rhabditomorpha</taxon>
        <taxon>Rhabditoidea</taxon>
        <taxon>Rhabditidae</taxon>
        <taxon>Peloderinae</taxon>
        <taxon>Caenorhabditis</taxon>
    </lineage>
</organism>
<evidence type="ECO:0000313" key="2">
    <source>
        <dbReference type="EMBL" id="CCD69502.2"/>
    </source>
</evidence>
<proteinExistence type="predicted"/>
<protein>
    <submittedName>
        <fullName evidence="2">Cytosolic protein</fullName>
    </submittedName>
</protein>
<dbReference type="EMBL" id="BX284602">
    <property type="protein sequence ID" value="CCD69502.2"/>
    <property type="molecule type" value="Genomic_DNA"/>
</dbReference>
<dbReference type="PIR" id="T33932">
    <property type="entry name" value="T33932"/>
</dbReference>
<evidence type="ECO:0000313" key="3">
    <source>
        <dbReference type="Proteomes" id="UP000001940"/>
    </source>
</evidence>
<dbReference type="AGR" id="WB:WBGene00021729"/>